<dbReference type="CDD" id="cd21037">
    <property type="entry name" value="MLKL_NTD"/>
    <property type="match status" value="1"/>
</dbReference>
<dbReference type="AlphaFoldDB" id="J0WVE9"/>
<sequence length="269" mass="29657">MSSRSSQEGAGAGAALFALRVITVVAREAVDGVPVVKQVIGVLSHILSLAEKGDRNREALRVLAETSFAFAEAIKNVLDGQQLDGLLSDSLGTVLRIAQDVKPLMERHAAKNRFVRALEYAIALAPQIERLSGELSNAVRMLNLMVALDTNARVRAGNTIALENARYDGEFRLLRHCDVTKKELILEKFSWQGAATTKYHRAEVDGRVFVVRYSEGTQRQGATAYDRLLEQVSMVQTAHPNVAQIYGWSRGTRDERFTVFKAGFLQASK</sequence>
<dbReference type="Gene3D" id="1.20.930.20">
    <property type="entry name" value="Adaptor protein Cbl, N-terminal domain"/>
    <property type="match status" value="1"/>
</dbReference>
<protein>
    <recommendedName>
        <fullName evidence="3">Protein kinase domain-containing protein</fullName>
    </recommendedName>
</protein>
<accession>J0WVE9</accession>
<dbReference type="Proteomes" id="UP000006514">
    <property type="component" value="Unassembled WGS sequence"/>
</dbReference>
<organism evidence="1 2">
    <name type="scientific">Auricularia subglabra (strain TFB-10046 / SS5)</name>
    <name type="common">White-rot fungus</name>
    <name type="synonym">Auricularia delicata (strain TFB10046)</name>
    <dbReference type="NCBI Taxonomy" id="717982"/>
    <lineage>
        <taxon>Eukaryota</taxon>
        <taxon>Fungi</taxon>
        <taxon>Dikarya</taxon>
        <taxon>Basidiomycota</taxon>
        <taxon>Agaricomycotina</taxon>
        <taxon>Agaricomycetes</taxon>
        <taxon>Auriculariales</taxon>
        <taxon>Auriculariaceae</taxon>
        <taxon>Auricularia</taxon>
    </lineage>
</organism>
<gene>
    <name evidence="1" type="ORF">AURDEDRAFT_187854</name>
</gene>
<dbReference type="InterPro" id="IPR036537">
    <property type="entry name" value="Adaptor_Cbl_N_dom_sf"/>
</dbReference>
<evidence type="ECO:0000313" key="1">
    <source>
        <dbReference type="EMBL" id="EJD38084.1"/>
    </source>
</evidence>
<keyword evidence="2" id="KW-1185">Reference proteome</keyword>
<feature type="non-terminal residue" evidence="1">
    <location>
        <position position="269"/>
    </location>
</feature>
<dbReference type="KEGG" id="adl:AURDEDRAFT_187854"/>
<dbReference type="OrthoDB" id="3319207at2759"/>
<proteinExistence type="predicted"/>
<dbReference type="GO" id="GO:0007166">
    <property type="term" value="P:cell surface receptor signaling pathway"/>
    <property type="evidence" value="ECO:0007669"/>
    <property type="project" value="InterPro"/>
</dbReference>
<dbReference type="EMBL" id="JH687830">
    <property type="protein sequence ID" value="EJD38084.1"/>
    <property type="molecule type" value="Genomic_DNA"/>
</dbReference>
<evidence type="ECO:0000313" key="2">
    <source>
        <dbReference type="Proteomes" id="UP000006514"/>
    </source>
</evidence>
<name>J0WVE9_AURST</name>
<dbReference type="InParanoid" id="J0WVE9"/>
<dbReference type="InterPro" id="IPR059179">
    <property type="entry name" value="MLKL-like_MCAfunc"/>
</dbReference>
<evidence type="ECO:0008006" key="3">
    <source>
        <dbReference type="Google" id="ProtNLM"/>
    </source>
</evidence>
<reference evidence="2" key="1">
    <citation type="journal article" date="2012" name="Science">
        <title>The Paleozoic origin of enzymatic lignin decomposition reconstructed from 31 fungal genomes.</title>
        <authorList>
            <person name="Floudas D."/>
            <person name="Binder M."/>
            <person name="Riley R."/>
            <person name="Barry K."/>
            <person name="Blanchette R.A."/>
            <person name="Henrissat B."/>
            <person name="Martinez A.T."/>
            <person name="Otillar R."/>
            <person name="Spatafora J.W."/>
            <person name="Yadav J.S."/>
            <person name="Aerts A."/>
            <person name="Benoit I."/>
            <person name="Boyd A."/>
            <person name="Carlson A."/>
            <person name="Copeland A."/>
            <person name="Coutinho P.M."/>
            <person name="de Vries R.P."/>
            <person name="Ferreira P."/>
            <person name="Findley K."/>
            <person name="Foster B."/>
            <person name="Gaskell J."/>
            <person name="Glotzer D."/>
            <person name="Gorecki P."/>
            <person name="Heitman J."/>
            <person name="Hesse C."/>
            <person name="Hori C."/>
            <person name="Igarashi K."/>
            <person name="Jurgens J.A."/>
            <person name="Kallen N."/>
            <person name="Kersten P."/>
            <person name="Kohler A."/>
            <person name="Kuees U."/>
            <person name="Kumar T.K.A."/>
            <person name="Kuo A."/>
            <person name="LaButti K."/>
            <person name="Larrondo L.F."/>
            <person name="Lindquist E."/>
            <person name="Ling A."/>
            <person name="Lombard V."/>
            <person name="Lucas S."/>
            <person name="Lundell T."/>
            <person name="Martin R."/>
            <person name="McLaughlin D.J."/>
            <person name="Morgenstern I."/>
            <person name="Morin E."/>
            <person name="Murat C."/>
            <person name="Nagy L.G."/>
            <person name="Nolan M."/>
            <person name="Ohm R.A."/>
            <person name="Patyshakuliyeva A."/>
            <person name="Rokas A."/>
            <person name="Ruiz-Duenas F.J."/>
            <person name="Sabat G."/>
            <person name="Salamov A."/>
            <person name="Samejima M."/>
            <person name="Schmutz J."/>
            <person name="Slot J.C."/>
            <person name="St John F."/>
            <person name="Stenlid J."/>
            <person name="Sun H."/>
            <person name="Sun S."/>
            <person name="Syed K."/>
            <person name="Tsang A."/>
            <person name="Wiebenga A."/>
            <person name="Young D."/>
            <person name="Pisabarro A."/>
            <person name="Eastwood D.C."/>
            <person name="Martin F."/>
            <person name="Cullen D."/>
            <person name="Grigoriev I.V."/>
            <person name="Hibbett D.S."/>
        </authorList>
    </citation>
    <scope>NUCLEOTIDE SEQUENCE [LARGE SCALE GENOMIC DNA]</scope>
    <source>
        <strain evidence="2">TFB10046</strain>
    </source>
</reference>